<reference evidence="1" key="1">
    <citation type="submission" date="2018-05" db="EMBL/GenBank/DDBJ databases">
        <authorList>
            <person name="Lanie J.A."/>
            <person name="Ng W.-L."/>
            <person name="Kazmierczak K.M."/>
            <person name="Andrzejewski T.M."/>
            <person name="Davidsen T.M."/>
            <person name="Wayne K.J."/>
            <person name="Tettelin H."/>
            <person name="Glass J.I."/>
            <person name="Rusch D."/>
            <person name="Podicherti R."/>
            <person name="Tsui H.-C.T."/>
            <person name="Winkler M.E."/>
        </authorList>
    </citation>
    <scope>NUCLEOTIDE SEQUENCE</scope>
</reference>
<protein>
    <submittedName>
        <fullName evidence="1">Uncharacterized protein</fullName>
    </submittedName>
</protein>
<evidence type="ECO:0000313" key="1">
    <source>
        <dbReference type="EMBL" id="SVB03338.1"/>
    </source>
</evidence>
<organism evidence="1">
    <name type="scientific">marine metagenome</name>
    <dbReference type="NCBI Taxonomy" id="408172"/>
    <lineage>
        <taxon>unclassified sequences</taxon>
        <taxon>metagenomes</taxon>
        <taxon>ecological metagenomes</taxon>
    </lineage>
</organism>
<feature type="non-terminal residue" evidence="1">
    <location>
        <position position="1"/>
    </location>
</feature>
<name>A0A382APD7_9ZZZZ</name>
<sequence length="24" mass="3055">LVIFLMKYKTEIIKFKIDRKRNEK</sequence>
<dbReference type="EMBL" id="UINC01026245">
    <property type="protein sequence ID" value="SVB03338.1"/>
    <property type="molecule type" value="Genomic_DNA"/>
</dbReference>
<dbReference type="AlphaFoldDB" id="A0A382APD7"/>
<gene>
    <name evidence="1" type="ORF">METZ01_LOCUS156192</name>
</gene>
<accession>A0A382APD7</accession>
<proteinExistence type="predicted"/>